<dbReference type="Proteomes" id="UP001418637">
    <property type="component" value="Unassembled WGS sequence"/>
</dbReference>
<sequence>MSNQGNPDEAAINALSAKVMAQIPAILDKADKFMTDVQMEKLESHMQAMARRSLTSESLPEFDTSLFDEVSPISKSLAQEVTDLFGNLPVEEALLLSIHFETAQSKN</sequence>
<dbReference type="SUPFAM" id="SSF63520">
    <property type="entry name" value="PTS-regulatory domain, PRD"/>
    <property type="match status" value="1"/>
</dbReference>
<name>A0ABV0BGU3_9HYPH</name>
<dbReference type="Gene3D" id="1.10.1790.10">
    <property type="entry name" value="PRD domain"/>
    <property type="match status" value="1"/>
</dbReference>
<reference evidence="2 3" key="1">
    <citation type="submission" date="2024-04" db="EMBL/GenBank/DDBJ databases">
        <title>A novel species isolated from cricket.</title>
        <authorList>
            <person name="Wang H.-C."/>
        </authorList>
    </citation>
    <scope>NUCLEOTIDE SEQUENCE [LARGE SCALE GENOMIC DNA]</scope>
    <source>
        <strain evidence="2 3">WL0021</strain>
    </source>
</reference>
<evidence type="ECO:0000313" key="3">
    <source>
        <dbReference type="Proteomes" id="UP001418637"/>
    </source>
</evidence>
<keyword evidence="3" id="KW-1185">Reference proteome</keyword>
<dbReference type="PROSITE" id="PS51372">
    <property type="entry name" value="PRD_2"/>
    <property type="match status" value="1"/>
</dbReference>
<dbReference type="InterPro" id="IPR020044">
    <property type="entry name" value="PRD_EF0829/AHA3910"/>
</dbReference>
<gene>
    <name evidence="2" type="ORF">WJT86_03725</name>
</gene>
<organism evidence="2 3">
    <name type="scientific">Hohaiivirga grylli</name>
    <dbReference type="NCBI Taxonomy" id="3133970"/>
    <lineage>
        <taxon>Bacteria</taxon>
        <taxon>Pseudomonadati</taxon>
        <taxon>Pseudomonadota</taxon>
        <taxon>Alphaproteobacteria</taxon>
        <taxon>Hyphomicrobiales</taxon>
        <taxon>Methylobacteriaceae</taxon>
        <taxon>Hohaiivirga</taxon>
    </lineage>
</organism>
<accession>A0ABV0BGU3</accession>
<evidence type="ECO:0000313" key="2">
    <source>
        <dbReference type="EMBL" id="MEN3930169.1"/>
    </source>
</evidence>
<evidence type="ECO:0000259" key="1">
    <source>
        <dbReference type="PROSITE" id="PS51372"/>
    </source>
</evidence>
<feature type="domain" description="PRD" evidence="1">
    <location>
        <begin position="7"/>
        <end position="107"/>
    </location>
</feature>
<dbReference type="NCBIfam" id="TIGR03582">
    <property type="entry name" value="EF_0829"/>
    <property type="match status" value="1"/>
</dbReference>
<dbReference type="InterPro" id="IPR011608">
    <property type="entry name" value="PRD"/>
</dbReference>
<dbReference type="RefSeq" id="WP_346336134.1">
    <property type="nucleotide sequence ID" value="NZ_JBBYXI010000001.1"/>
</dbReference>
<protein>
    <recommendedName>
        <fullName evidence="1">PRD domain-containing protein</fullName>
    </recommendedName>
</protein>
<comment type="caution">
    <text evidence="2">The sequence shown here is derived from an EMBL/GenBank/DDBJ whole genome shotgun (WGS) entry which is preliminary data.</text>
</comment>
<dbReference type="InterPro" id="IPR036634">
    <property type="entry name" value="PRD_sf"/>
</dbReference>
<dbReference type="EMBL" id="JBBYXI010000001">
    <property type="protein sequence ID" value="MEN3930169.1"/>
    <property type="molecule type" value="Genomic_DNA"/>
</dbReference>
<proteinExistence type="predicted"/>